<accession>A0A182J3C9</accession>
<evidence type="ECO:0000313" key="1">
    <source>
        <dbReference type="EnsemblMetazoa" id="AATE010585-PA.1"/>
    </source>
</evidence>
<proteinExistence type="predicted"/>
<name>A0A182J3C9_ANOAO</name>
<dbReference type="AlphaFoldDB" id="A0A182J3C9"/>
<sequence length="395" mass="42523">MGKGKPRRNVENANASFPRLVSRLTYDSLILVQEAAEQIVHFHVVLTLDVHAAAPLEVVALAEHRYAVAADLDSAGHAGRVHAARDVHRVAPDVVVQLAGADHAGRHVAEVVADAHDQVELEQVAVERFHHLLHGEGEVEQRVQVLVVLTPAARVETGRGHERAADRLDLLHAAELGPGEQLVEVADQLVQHAQVLLAAEVRLVVHLVEVDDAGEDDADVMVVLRVLGRVLQLLRHVLGDDVVQQHVRLVLHVLHAYFVLVGDRATVEAKAVADLEFAIQKPHQHEQQKQIDVDLDPLLNQSNWARCSILLPVALVAVAAASDIPPAAAVSSGPVVALASSSAAVATSSACSSTMCPTAMPTNVADVTSAMQLRIHQLSCVKLQKCTIQMYIRKP</sequence>
<dbReference type="VEuPathDB" id="VectorBase:AATE010585"/>
<dbReference type="EnsemblMetazoa" id="AATE010585-RA">
    <property type="protein sequence ID" value="AATE010585-PA.1"/>
    <property type="gene ID" value="AATE010585"/>
</dbReference>
<protein>
    <submittedName>
        <fullName evidence="1">Uncharacterized protein</fullName>
    </submittedName>
</protein>
<organism evidence="1">
    <name type="scientific">Anopheles atroparvus</name>
    <name type="common">European mosquito</name>
    <dbReference type="NCBI Taxonomy" id="41427"/>
    <lineage>
        <taxon>Eukaryota</taxon>
        <taxon>Metazoa</taxon>
        <taxon>Ecdysozoa</taxon>
        <taxon>Arthropoda</taxon>
        <taxon>Hexapoda</taxon>
        <taxon>Insecta</taxon>
        <taxon>Pterygota</taxon>
        <taxon>Neoptera</taxon>
        <taxon>Endopterygota</taxon>
        <taxon>Diptera</taxon>
        <taxon>Nematocera</taxon>
        <taxon>Culicoidea</taxon>
        <taxon>Culicidae</taxon>
        <taxon>Anophelinae</taxon>
        <taxon>Anopheles</taxon>
    </lineage>
</organism>
<reference evidence="1" key="1">
    <citation type="submission" date="2022-08" db="UniProtKB">
        <authorList>
            <consortium name="EnsemblMetazoa"/>
        </authorList>
    </citation>
    <scope>IDENTIFICATION</scope>
    <source>
        <strain evidence="1">EBRO</strain>
    </source>
</reference>